<feature type="transmembrane region" description="Helical" evidence="1">
    <location>
        <begin position="26"/>
        <end position="44"/>
    </location>
</feature>
<protein>
    <recommendedName>
        <fullName evidence="4">DUF3188 domain-containing protein</fullName>
    </recommendedName>
</protein>
<keyword evidence="1" id="KW-0812">Transmembrane</keyword>
<accession>A0ABQ5NA74</accession>
<comment type="caution">
    <text evidence="2">The sequence shown here is derived from an EMBL/GenBank/DDBJ whole genome shotgun (WGS) entry which is preliminary data.</text>
</comment>
<dbReference type="Proteomes" id="UP001208567">
    <property type="component" value="Unassembled WGS sequence"/>
</dbReference>
<gene>
    <name evidence="2" type="ORF">bsdE14_33970</name>
</gene>
<dbReference type="RefSeq" id="WP_264851300.1">
    <property type="nucleotide sequence ID" value="NZ_BRXR01000001.1"/>
</dbReference>
<evidence type="ECO:0008006" key="4">
    <source>
        <dbReference type="Google" id="ProtNLM"/>
    </source>
</evidence>
<keyword evidence="1" id="KW-0472">Membrane</keyword>
<evidence type="ECO:0000256" key="1">
    <source>
        <dbReference type="SAM" id="Phobius"/>
    </source>
</evidence>
<keyword evidence="1" id="KW-1133">Transmembrane helix</keyword>
<name>A0ABQ5NA74_9CLOT</name>
<keyword evidence="3" id="KW-1185">Reference proteome</keyword>
<dbReference type="EMBL" id="BRXR01000001">
    <property type="protein sequence ID" value="GLC31987.1"/>
    <property type="molecule type" value="Genomic_DNA"/>
</dbReference>
<evidence type="ECO:0000313" key="2">
    <source>
        <dbReference type="EMBL" id="GLC31987.1"/>
    </source>
</evidence>
<reference evidence="2 3" key="1">
    <citation type="journal article" date="2024" name="Int. J. Syst. Evol. Microbiol.">
        <title>Clostridium omnivorum sp. nov., isolated from anoxic soil under the treatment of reductive soil disinfestation.</title>
        <authorList>
            <person name="Ueki A."/>
            <person name="Tonouchi A."/>
            <person name="Kaku N."/>
            <person name="Honma S."/>
            <person name="Ueki K."/>
        </authorList>
    </citation>
    <scope>NUCLEOTIDE SEQUENCE [LARGE SCALE GENOMIC DNA]</scope>
    <source>
        <strain evidence="2 3">E14</strain>
    </source>
</reference>
<evidence type="ECO:0000313" key="3">
    <source>
        <dbReference type="Proteomes" id="UP001208567"/>
    </source>
</evidence>
<organism evidence="2 3">
    <name type="scientific">Clostridium omnivorum</name>
    <dbReference type="NCBI Taxonomy" id="1604902"/>
    <lineage>
        <taxon>Bacteria</taxon>
        <taxon>Bacillati</taxon>
        <taxon>Bacillota</taxon>
        <taxon>Clostridia</taxon>
        <taxon>Eubacteriales</taxon>
        <taxon>Clostridiaceae</taxon>
        <taxon>Clostridium</taxon>
    </lineage>
</organism>
<proteinExistence type="predicted"/>
<sequence>MSTFNITSIGIILACLGFYFQGKNQLLASLFALTGAGFILVAAGRLRAQKKKLKEVQKNKKNRKL</sequence>